<proteinExistence type="predicted"/>
<evidence type="ECO:0000256" key="1">
    <source>
        <dbReference type="ARBA" id="ARBA00022630"/>
    </source>
</evidence>
<protein>
    <recommendedName>
        <fullName evidence="6">FAD-binding FR-type domain-containing protein</fullName>
    </recommendedName>
</protein>
<sequence length="90" mass="9870">MEQIKMRVEKRRDLTPTIAEFTLAPVGGESLPEFNPGAHITIETPSGAMRRYSLVNDGSDPKEYVVAIKREPQSRGGLPPCMSKLLSGQS</sequence>
<dbReference type="InterPro" id="IPR050415">
    <property type="entry name" value="MRET"/>
</dbReference>
<dbReference type="InterPro" id="IPR017927">
    <property type="entry name" value="FAD-bd_FR_type"/>
</dbReference>
<dbReference type="PANTHER" id="PTHR47354">
    <property type="entry name" value="NADH OXIDOREDUCTASE HCR"/>
    <property type="match status" value="1"/>
</dbReference>
<evidence type="ECO:0000313" key="7">
    <source>
        <dbReference type="EMBL" id="MFC6763096.1"/>
    </source>
</evidence>
<gene>
    <name evidence="7" type="ORF">ACFQFQ_31445</name>
</gene>
<keyword evidence="8" id="KW-1185">Reference proteome</keyword>
<keyword evidence="2" id="KW-0001">2Fe-2S</keyword>
<evidence type="ECO:0000313" key="8">
    <source>
        <dbReference type="Proteomes" id="UP001596353"/>
    </source>
</evidence>
<dbReference type="Gene3D" id="2.40.30.10">
    <property type="entry name" value="Translation factors"/>
    <property type="match status" value="1"/>
</dbReference>
<keyword evidence="5" id="KW-0411">Iron-sulfur</keyword>
<dbReference type="Proteomes" id="UP001596353">
    <property type="component" value="Unassembled WGS sequence"/>
</dbReference>
<keyword evidence="4" id="KW-0408">Iron</keyword>
<dbReference type="EMBL" id="JBHSWG010000008">
    <property type="protein sequence ID" value="MFC6763096.1"/>
    <property type="molecule type" value="Genomic_DNA"/>
</dbReference>
<dbReference type="SUPFAM" id="SSF63380">
    <property type="entry name" value="Riboflavin synthase domain-like"/>
    <property type="match status" value="1"/>
</dbReference>
<keyword evidence="1" id="KW-0285">Flavoprotein</keyword>
<name>A0ABW2BCX1_9RHOB</name>
<feature type="domain" description="FAD-binding FR-type" evidence="6">
    <location>
        <begin position="1"/>
        <end position="90"/>
    </location>
</feature>
<reference evidence="8" key="1">
    <citation type="journal article" date="2019" name="Int. J. Syst. Evol. Microbiol.">
        <title>The Global Catalogue of Microorganisms (GCM) 10K type strain sequencing project: providing services to taxonomists for standard genome sequencing and annotation.</title>
        <authorList>
            <consortium name="The Broad Institute Genomics Platform"/>
            <consortium name="The Broad Institute Genome Sequencing Center for Infectious Disease"/>
            <person name="Wu L."/>
            <person name="Ma J."/>
        </authorList>
    </citation>
    <scope>NUCLEOTIDE SEQUENCE [LARGE SCALE GENOMIC DNA]</scope>
    <source>
        <strain evidence="8">CCUG 66188</strain>
    </source>
</reference>
<comment type="caution">
    <text evidence="7">The sequence shown here is derived from an EMBL/GenBank/DDBJ whole genome shotgun (WGS) entry which is preliminary data.</text>
</comment>
<keyword evidence="3" id="KW-0479">Metal-binding</keyword>
<dbReference type="PRINTS" id="PR00409">
    <property type="entry name" value="PHDIOXRDTASE"/>
</dbReference>
<evidence type="ECO:0000256" key="2">
    <source>
        <dbReference type="ARBA" id="ARBA00022714"/>
    </source>
</evidence>
<dbReference type="PANTHER" id="PTHR47354:SF1">
    <property type="entry name" value="CARNITINE MONOOXYGENASE REDUCTASE SUBUNIT"/>
    <property type="match status" value="1"/>
</dbReference>
<dbReference type="InterPro" id="IPR017938">
    <property type="entry name" value="Riboflavin_synthase-like_b-brl"/>
</dbReference>
<evidence type="ECO:0000256" key="5">
    <source>
        <dbReference type="ARBA" id="ARBA00023014"/>
    </source>
</evidence>
<dbReference type="PROSITE" id="PS51384">
    <property type="entry name" value="FAD_FR"/>
    <property type="match status" value="1"/>
</dbReference>
<evidence type="ECO:0000259" key="6">
    <source>
        <dbReference type="PROSITE" id="PS51384"/>
    </source>
</evidence>
<organism evidence="7 8">
    <name type="scientific">Sulfitobacter porphyrae</name>
    <dbReference type="NCBI Taxonomy" id="1246864"/>
    <lineage>
        <taxon>Bacteria</taxon>
        <taxon>Pseudomonadati</taxon>
        <taxon>Pseudomonadota</taxon>
        <taxon>Alphaproteobacteria</taxon>
        <taxon>Rhodobacterales</taxon>
        <taxon>Roseobacteraceae</taxon>
        <taxon>Sulfitobacter</taxon>
    </lineage>
</organism>
<evidence type="ECO:0000256" key="3">
    <source>
        <dbReference type="ARBA" id="ARBA00022723"/>
    </source>
</evidence>
<accession>A0ABW2BCX1</accession>
<evidence type="ECO:0000256" key="4">
    <source>
        <dbReference type="ARBA" id="ARBA00023004"/>
    </source>
</evidence>